<dbReference type="InterPro" id="IPR000169">
    <property type="entry name" value="Pept_cys_AS"/>
</dbReference>
<dbReference type="GO" id="GO:0006508">
    <property type="term" value="P:proteolysis"/>
    <property type="evidence" value="ECO:0007669"/>
    <property type="project" value="UniProtKB-KW"/>
</dbReference>
<accession>A0A8X6KU25</accession>
<keyword evidence="4" id="KW-0788">Thiol protease</keyword>
<dbReference type="Pfam" id="PF00112">
    <property type="entry name" value="Peptidase_C1"/>
    <property type="match status" value="1"/>
</dbReference>
<dbReference type="SMART" id="SM00645">
    <property type="entry name" value="Pept_C1"/>
    <property type="match status" value="1"/>
</dbReference>
<gene>
    <name evidence="7" type="ORF">TNCT_271311</name>
</gene>
<dbReference type="InterPro" id="IPR025660">
    <property type="entry name" value="Pept_his_AS"/>
</dbReference>
<keyword evidence="8" id="KW-1185">Reference proteome</keyword>
<evidence type="ECO:0000259" key="6">
    <source>
        <dbReference type="SMART" id="SM00645"/>
    </source>
</evidence>
<dbReference type="AlphaFoldDB" id="A0A8X6KU25"/>
<dbReference type="InterPro" id="IPR025661">
    <property type="entry name" value="Pept_asp_AS"/>
</dbReference>
<reference evidence="7" key="1">
    <citation type="submission" date="2020-07" db="EMBL/GenBank/DDBJ databases">
        <title>Multicomponent nature underlies the extraordinary mechanical properties of spider dragline silk.</title>
        <authorList>
            <person name="Kono N."/>
            <person name="Nakamura H."/>
            <person name="Mori M."/>
            <person name="Yoshida Y."/>
            <person name="Ohtoshi R."/>
            <person name="Malay A.D."/>
            <person name="Moran D.A.P."/>
            <person name="Tomita M."/>
            <person name="Numata K."/>
            <person name="Arakawa K."/>
        </authorList>
    </citation>
    <scope>NUCLEOTIDE SEQUENCE</scope>
</reference>
<feature type="domain" description="Peptidase C1A papain C-terminal" evidence="6">
    <location>
        <begin position="131"/>
        <end position="346"/>
    </location>
</feature>
<comment type="caution">
    <text evidence="7">The sequence shown here is derived from an EMBL/GenBank/DDBJ whole genome shotgun (WGS) entry which is preliminary data.</text>
</comment>
<evidence type="ECO:0000256" key="2">
    <source>
        <dbReference type="ARBA" id="ARBA00022670"/>
    </source>
</evidence>
<evidence type="ECO:0000256" key="5">
    <source>
        <dbReference type="ARBA" id="ARBA00023157"/>
    </source>
</evidence>
<name>A0A8X6KU25_TRICU</name>
<evidence type="ECO:0000313" key="8">
    <source>
        <dbReference type="Proteomes" id="UP000887116"/>
    </source>
</evidence>
<sequence length="347" mass="38427">MTKILVNMIRPLYTTHFCRDLTIRFGVQLFVNISSIFSQVNHEVPCPVCSLRCGSIETHAVRPRAQRTLGKLQEIFRKTLRRKGRSCQTKGLNEYSDLEHNEFVRIFNGYRRQANSKSNASSWVPLSNVQIPDKVDWRDKGLVTPVKNQEQCGSCWAFSTTGSLEGQHMKKTGDLVSLSEQNLVDCSGPEGNAGCEGGLMDQAFEYIKKNKGIDTEASYPYTAEDGSCHFKKSDVGATVTGYVDIPTGDEEALKQAVATVGPISVAIDASHDSFQSYQDGIYDEPECSSEELDHGVLAVGYGTEDGSDYWLVKNSWGKTWGTKGYIKMARNKDNQCGIATQASYPLV</sequence>
<protein>
    <submittedName>
        <fullName evidence="7">Cathepsin L</fullName>
    </submittedName>
</protein>
<dbReference type="EMBL" id="BMAO01022763">
    <property type="protein sequence ID" value="GFQ84136.1"/>
    <property type="molecule type" value="Genomic_DNA"/>
</dbReference>
<keyword evidence="2" id="KW-0645">Protease</keyword>
<comment type="similarity">
    <text evidence="1">Belongs to the peptidase C1 family.</text>
</comment>
<dbReference type="OrthoDB" id="6407832at2759"/>
<dbReference type="PANTHER" id="PTHR12411">
    <property type="entry name" value="CYSTEINE PROTEASE FAMILY C1-RELATED"/>
    <property type="match status" value="1"/>
</dbReference>
<dbReference type="GO" id="GO:0008234">
    <property type="term" value="F:cysteine-type peptidase activity"/>
    <property type="evidence" value="ECO:0007669"/>
    <property type="project" value="UniProtKB-KW"/>
</dbReference>
<evidence type="ECO:0000256" key="1">
    <source>
        <dbReference type="ARBA" id="ARBA00008455"/>
    </source>
</evidence>
<dbReference type="InterPro" id="IPR013128">
    <property type="entry name" value="Peptidase_C1A"/>
</dbReference>
<evidence type="ECO:0000256" key="3">
    <source>
        <dbReference type="ARBA" id="ARBA00022801"/>
    </source>
</evidence>
<evidence type="ECO:0000313" key="7">
    <source>
        <dbReference type="EMBL" id="GFQ84136.1"/>
    </source>
</evidence>
<dbReference type="SUPFAM" id="SSF54001">
    <property type="entry name" value="Cysteine proteinases"/>
    <property type="match status" value="1"/>
</dbReference>
<dbReference type="PROSITE" id="PS00639">
    <property type="entry name" value="THIOL_PROTEASE_HIS"/>
    <property type="match status" value="1"/>
</dbReference>
<dbReference type="PRINTS" id="PR00705">
    <property type="entry name" value="PAPAIN"/>
</dbReference>
<proteinExistence type="inferred from homology"/>
<evidence type="ECO:0000256" key="4">
    <source>
        <dbReference type="ARBA" id="ARBA00022807"/>
    </source>
</evidence>
<dbReference type="CDD" id="cd02248">
    <property type="entry name" value="Peptidase_C1A"/>
    <property type="match status" value="1"/>
</dbReference>
<dbReference type="PROSITE" id="PS00139">
    <property type="entry name" value="THIOL_PROTEASE_CYS"/>
    <property type="match status" value="1"/>
</dbReference>
<organism evidence="7 8">
    <name type="scientific">Trichonephila clavata</name>
    <name type="common">Joro spider</name>
    <name type="synonym">Nephila clavata</name>
    <dbReference type="NCBI Taxonomy" id="2740835"/>
    <lineage>
        <taxon>Eukaryota</taxon>
        <taxon>Metazoa</taxon>
        <taxon>Ecdysozoa</taxon>
        <taxon>Arthropoda</taxon>
        <taxon>Chelicerata</taxon>
        <taxon>Arachnida</taxon>
        <taxon>Araneae</taxon>
        <taxon>Araneomorphae</taxon>
        <taxon>Entelegynae</taxon>
        <taxon>Araneoidea</taxon>
        <taxon>Nephilidae</taxon>
        <taxon>Trichonephila</taxon>
    </lineage>
</organism>
<dbReference type="Gene3D" id="3.90.70.10">
    <property type="entry name" value="Cysteine proteinases"/>
    <property type="match status" value="1"/>
</dbReference>
<keyword evidence="3" id="KW-0378">Hydrolase</keyword>
<dbReference type="InterPro" id="IPR039417">
    <property type="entry name" value="Peptidase_C1A_papain-like"/>
</dbReference>
<dbReference type="FunFam" id="3.90.70.10:FF:000006">
    <property type="entry name" value="Cathepsin S"/>
    <property type="match status" value="1"/>
</dbReference>
<keyword evidence="5" id="KW-1015">Disulfide bond</keyword>
<dbReference type="Proteomes" id="UP000887116">
    <property type="component" value="Unassembled WGS sequence"/>
</dbReference>
<dbReference type="InterPro" id="IPR038765">
    <property type="entry name" value="Papain-like_cys_pep_sf"/>
</dbReference>
<dbReference type="InterPro" id="IPR000668">
    <property type="entry name" value="Peptidase_C1A_C"/>
</dbReference>
<dbReference type="PROSITE" id="PS00640">
    <property type="entry name" value="THIOL_PROTEASE_ASN"/>
    <property type="match status" value="1"/>
</dbReference>